<organism evidence="2 3">
    <name type="scientific">Derxia gummosa DSM 723</name>
    <dbReference type="NCBI Taxonomy" id="1121388"/>
    <lineage>
        <taxon>Bacteria</taxon>
        <taxon>Pseudomonadati</taxon>
        <taxon>Pseudomonadota</taxon>
        <taxon>Betaproteobacteria</taxon>
        <taxon>Burkholderiales</taxon>
        <taxon>Alcaligenaceae</taxon>
        <taxon>Derxia</taxon>
    </lineage>
</organism>
<dbReference type="RefSeq" id="WP_028311249.1">
    <property type="nucleotide sequence ID" value="NZ_AXWS01000008.1"/>
</dbReference>
<proteinExistence type="predicted"/>
<dbReference type="Gene3D" id="3.10.450.40">
    <property type="match status" value="1"/>
</dbReference>
<sequence>MQDDDSGFLGTGWAFPPAFDAPSRDAALVSGADDIAESLLILLSTRPGERVMRPTYGCDLRSIAFEHIDLNTATRIRTMIEQAVRFFEPRVTLEDVRLKLDRLSTAAVLRIELVYLVRSTNSRHNLVYPLYIEEGNAVGRVL</sequence>
<name>A0A8B6X3M3_9BURK</name>
<dbReference type="SUPFAM" id="SSF160719">
    <property type="entry name" value="gpW/gp25-like"/>
    <property type="match status" value="1"/>
</dbReference>
<reference evidence="3" key="1">
    <citation type="submission" date="2025-08" db="UniProtKB">
        <authorList>
            <consortium name="RefSeq"/>
        </authorList>
    </citation>
    <scope>IDENTIFICATION</scope>
</reference>
<dbReference type="AlphaFoldDB" id="A0A8B6X3M3"/>
<evidence type="ECO:0000313" key="3">
    <source>
        <dbReference type="RefSeq" id="WP_028311249.1"/>
    </source>
</evidence>
<dbReference type="Proteomes" id="UP000675920">
    <property type="component" value="Unplaced"/>
</dbReference>
<keyword evidence="2" id="KW-1185">Reference proteome</keyword>
<evidence type="ECO:0000313" key="2">
    <source>
        <dbReference type="Proteomes" id="UP000675920"/>
    </source>
</evidence>
<feature type="domain" description="IraD/Gp25-like" evidence="1">
    <location>
        <begin position="30"/>
        <end position="121"/>
    </location>
</feature>
<dbReference type="Pfam" id="PF04965">
    <property type="entry name" value="GPW_gp25"/>
    <property type="match status" value="1"/>
</dbReference>
<evidence type="ECO:0000259" key="1">
    <source>
        <dbReference type="Pfam" id="PF04965"/>
    </source>
</evidence>
<accession>A0A8B6X3M3</accession>
<protein>
    <submittedName>
        <fullName evidence="3">GPW/gp25 family protein</fullName>
    </submittedName>
</protein>
<dbReference type="OrthoDB" id="9802846at2"/>
<dbReference type="InterPro" id="IPR007048">
    <property type="entry name" value="IraD/Gp25-like"/>
</dbReference>